<dbReference type="RefSeq" id="WP_160753110.1">
    <property type="nucleotide sequence ID" value="NZ_WTYA01000005.1"/>
</dbReference>
<dbReference type="AlphaFoldDB" id="A0A845APF3"/>
<organism evidence="2 3">
    <name type="scientific">Qipengyuania algicida</name>
    <dbReference type="NCBI Taxonomy" id="1836209"/>
    <lineage>
        <taxon>Bacteria</taxon>
        <taxon>Pseudomonadati</taxon>
        <taxon>Pseudomonadota</taxon>
        <taxon>Alphaproteobacteria</taxon>
        <taxon>Sphingomonadales</taxon>
        <taxon>Erythrobacteraceae</taxon>
        <taxon>Qipengyuania</taxon>
    </lineage>
</organism>
<keyword evidence="1" id="KW-0812">Transmembrane</keyword>
<dbReference type="EMBL" id="WTYA01000005">
    <property type="protein sequence ID" value="MXP28838.1"/>
    <property type="molecule type" value="Genomic_DNA"/>
</dbReference>
<feature type="transmembrane region" description="Helical" evidence="1">
    <location>
        <begin position="81"/>
        <end position="103"/>
    </location>
</feature>
<keyword evidence="1" id="KW-0472">Membrane</keyword>
<evidence type="ECO:0000256" key="1">
    <source>
        <dbReference type="SAM" id="Phobius"/>
    </source>
</evidence>
<reference evidence="2 3" key="1">
    <citation type="submission" date="2019-12" db="EMBL/GenBank/DDBJ databases">
        <title>Genomic-based taxomic classification of the family Erythrobacteraceae.</title>
        <authorList>
            <person name="Xu L."/>
        </authorList>
    </citation>
    <scope>NUCLEOTIDE SEQUENCE [LARGE SCALE GENOMIC DNA]</scope>
    <source>
        <strain evidence="2 3">KEMB 9005-328</strain>
    </source>
</reference>
<feature type="transmembrane region" description="Helical" evidence="1">
    <location>
        <begin position="18"/>
        <end position="36"/>
    </location>
</feature>
<proteinExistence type="predicted"/>
<gene>
    <name evidence="2" type="ORF">GRI58_08390</name>
</gene>
<accession>A0A845APF3</accession>
<keyword evidence="3" id="KW-1185">Reference proteome</keyword>
<name>A0A845APF3_9SPHN</name>
<evidence type="ECO:0000313" key="3">
    <source>
        <dbReference type="Proteomes" id="UP000439780"/>
    </source>
</evidence>
<sequence length="234" mass="25983">MASNQSGQQYSFERPGKLWVGACASLLLLSSVLGWFENTTLLTPHADEFFVIFGLLSGFISIFGIIVLFNSTDSWPYANSIGFSIAGAFLSFIIIMTFIASLFDFAEGMVQFPADKTQTFKALIPIVSASHTQLSKSVSWTIKPAQFPVDIQITRKDWEFMVARQKTLGIRNNSNIMEIDGYFCANAIMQKSSNLLRIVYGGTYYPWSMDFILPSGSIVVCPSEATGKPYLKLQ</sequence>
<protein>
    <submittedName>
        <fullName evidence="2">Uncharacterized protein</fullName>
    </submittedName>
</protein>
<keyword evidence="1" id="KW-1133">Transmembrane helix</keyword>
<evidence type="ECO:0000313" key="2">
    <source>
        <dbReference type="EMBL" id="MXP28838.1"/>
    </source>
</evidence>
<dbReference type="Proteomes" id="UP000439780">
    <property type="component" value="Unassembled WGS sequence"/>
</dbReference>
<comment type="caution">
    <text evidence="2">The sequence shown here is derived from an EMBL/GenBank/DDBJ whole genome shotgun (WGS) entry which is preliminary data.</text>
</comment>
<feature type="transmembrane region" description="Helical" evidence="1">
    <location>
        <begin position="48"/>
        <end position="69"/>
    </location>
</feature>